<dbReference type="InterPro" id="IPR011060">
    <property type="entry name" value="RibuloseP-bd_barrel"/>
</dbReference>
<comment type="pathway">
    <text evidence="2 9">Amino-acid biosynthesis; L-tryptophan biosynthesis; L-tryptophan from chorismate: step 3/5.</text>
</comment>
<dbReference type="PANTHER" id="PTHR42894:SF1">
    <property type="entry name" value="N-(5'-PHOSPHORIBOSYL)ANTHRANILATE ISOMERASE"/>
    <property type="match status" value="1"/>
</dbReference>
<evidence type="ECO:0000256" key="4">
    <source>
        <dbReference type="ARBA" id="ARBA00022272"/>
    </source>
</evidence>
<evidence type="ECO:0000313" key="11">
    <source>
        <dbReference type="EMBL" id="MBM7588721.1"/>
    </source>
</evidence>
<dbReference type="InterPro" id="IPR044643">
    <property type="entry name" value="TrpF_fam"/>
</dbReference>
<keyword evidence="7 9" id="KW-0057">Aromatic amino acid biosynthesis</keyword>
<dbReference type="EC" id="5.3.1.24" evidence="3 9"/>
<dbReference type="PANTHER" id="PTHR42894">
    <property type="entry name" value="N-(5'-PHOSPHORIBOSYL)ANTHRANILATE ISOMERASE"/>
    <property type="match status" value="1"/>
</dbReference>
<keyword evidence="6 9" id="KW-0822">Tryptophan biosynthesis</keyword>
<dbReference type="Pfam" id="PF00697">
    <property type="entry name" value="PRAI"/>
    <property type="match status" value="1"/>
</dbReference>
<dbReference type="AlphaFoldDB" id="A0A939BTR0"/>
<sequence>MTKVKICGIKNEQTLRQLTERKADYIGFVFAESRRKLFPEEAGRLLAAVPGHPPAVGVFVNPTIDALEDTLRLADLQVIQLHGQETAAFCQEVKERFGLPIWKAIPVAALGKLQLDLEAYKPTVEAFLFDTHDAALAGGTGKRFAWEQIPRLKELVGASHQAIIAGGINLDNVRELLDKYAPELIDVSSGVETDGVKDSEKIEQFMQRVKQDVHI</sequence>
<evidence type="ECO:0000256" key="1">
    <source>
        <dbReference type="ARBA" id="ARBA00001164"/>
    </source>
</evidence>
<evidence type="ECO:0000313" key="12">
    <source>
        <dbReference type="Proteomes" id="UP000717624"/>
    </source>
</evidence>
<keyword evidence="12" id="KW-1185">Reference proteome</keyword>
<dbReference type="HAMAP" id="MF_00135">
    <property type="entry name" value="PRAI"/>
    <property type="match status" value="1"/>
</dbReference>
<keyword evidence="8 9" id="KW-0413">Isomerase</keyword>
<evidence type="ECO:0000256" key="8">
    <source>
        <dbReference type="ARBA" id="ARBA00023235"/>
    </source>
</evidence>
<organism evidence="11 12">
    <name type="scientific">Brevibacillus fulvus</name>
    <dbReference type="NCBI Taxonomy" id="1125967"/>
    <lineage>
        <taxon>Bacteria</taxon>
        <taxon>Bacillati</taxon>
        <taxon>Bacillota</taxon>
        <taxon>Bacilli</taxon>
        <taxon>Bacillales</taxon>
        <taxon>Paenibacillaceae</taxon>
        <taxon>Brevibacillus</taxon>
    </lineage>
</organism>
<dbReference type="CDD" id="cd00405">
    <property type="entry name" value="PRAI"/>
    <property type="match status" value="1"/>
</dbReference>
<evidence type="ECO:0000256" key="7">
    <source>
        <dbReference type="ARBA" id="ARBA00023141"/>
    </source>
</evidence>
<comment type="similarity">
    <text evidence="9">Belongs to the TrpF family.</text>
</comment>
<proteinExistence type="inferred from homology"/>
<name>A0A939BTR0_9BACL</name>
<dbReference type="GO" id="GO:0004640">
    <property type="term" value="F:phosphoribosylanthranilate isomerase activity"/>
    <property type="evidence" value="ECO:0007669"/>
    <property type="project" value="UniProtKB-UniRule"/>
</dbReference>
<dbReference type="Proteomes" id="UP000717624">
    <property type="component" value="Unassembled WGS sequence"/>
</dbReference>
<evidence type="ECO:0000259" key="10">
    <source>
        <dbReference type="Pfam" id="PF00697"/>
    </source>
</evidence>
<dbReference type="Gene3D" id="3.20.20.70">
    <property type="entry name" value="Aldolase class I"/>
    <property type="match status" value="1"/>
</dbReference>
<comment type="catalytic activity">
    <reaction evidence="1 9">
        <text>N-(5-phospho-beta-D-ribosyl)anthranilate = 1-(2-carboxyphenylamino)-1-deoxy-D-ribulose 5-phosphate</text>
        <dbReference type="Rhea" id="RHEA:21540"/>
        <dbReference type="ChEBI" id="CHEBI:18277"/>
        <dbReference type="ChEBI" id="CHEBI:58613"/>
        <dbReference type="EC" id="5.3.1.24"/>
    </reaction>
</comment>
<accession>A0A939BTR0</accession>
<dbReference type="RefSeq" id="WP_204516452.1">
    <property type="nucleotide sequence ID" value="NZ_BAABIN010000009.1"/>
</dbReference>
<evidence type="ECO:0000256" key="6">
    <source>
        <dbReference type="ARBA" id="ARBA00022822"/>
    </source>
</evidence>
<evidence type="ECO:0000256" key="3">
    <source>
        <dbReference type="ARBA" id="ARBA00012572"/>
    </source>
</evidence>
<dbReference type="InterPro" id="IPR001240">
    <property type="entry name" value="PRAI_dom"/>
</dbReference>
<evidence type="ECO:0000256" key="5">
    <source>
        <dbReference type="ARBA" id="ARBA00022605"/>
    </source>
</evidence>
<dbReference type="EMBL" id="JAFBEB010000001">
    <property type="protein sequence ID" value="MBM7588721.1"/>
    <property type="molecule type" value="Genomic_DNA"/>
</dbReference>
<comment type="caution">
    <text evidence="11">The sequence shown here is derived from an EMBL/GenBank/DDBJ whole genome shotgun (WGS) entry which is preliminary data.</text>
</comment>
<feature type="domain" description="N-(5'phosphoribosyl) anthranilate isomerase (PRAI)" evidence="10">
    <location>
        <begin position="4"/>
        <end position="207"/>
    </location>
</feature>
<evidence type="ECO:0000256" key="9">
    <source>
        <dbReference type="HAMAP-Rule" id="MF_00135"/>
    </source>
</evidence>
<evidence type="ECO:0000256" key="2">
    <source>
        <dbReference type="ARBA" id="ARBA00004664"/>
    </source>
</evidence>
<protein>
    <recommendedName>
        <fullName evidence="4 9">N-(5'-phosphoribosyl)anthranilate isomerase</fullName>
        <shortName evidence="9">PRAI</shortName>
        <ecNumber evidence="3 9">5.3.1.24</ecNumber>
    </recommendedName>
</protein>
<dbReference type="GO" id="GO:0000162">
    <property type="term" value="P:L-tryptophan biosynthetic process"/>
    <property type="evidence" value="ECO:0007669"/>
    <property type="project" value="UniProtKB-UniRule"/>
</dbReference>
<keyword evidence="5 9" id="KW-0028">Amino-acid biosynthesis</keyword>
<dbReference type="InterPro" id="IPR013785">
    <property type="entry name" value="Aldolase_TIM"/>
</dbReference>
<dbReference type="SUPFAM" id="SSF51366">
    <property type="entry name" value="Ribulose-phoshate binding barrel"/>
    <property type="match status" value="1"/>
</dbReference>
<reference evidence="11" key="1">
    <citation type="submission" date="2021-01" db="EMBL/GenBank/DDBJ databases">
        <title>Genomic Encyclopedia of Type Strains, Phase IV (KMG-IV): sequencing the most valuable type-strain genomes for metagenomic binning, comparative biology and taxonomic classification.</title>
        <authorList>
            <person name="Goeker M."/>
        </authorList>
    </citation>
    <scope>NUCLEOTIDE SEQUENCE</scope>
    <source>
        <strain evidence="11">DSM 25523</strain>
    </source>
</reference>
<gene>
    <name evidence="9" type="primary">trpF</name>
    <name evidence="11" type="ORF">JOD01_000307</name>
</gene>